<evidence type="ECO:0000313" key="1">
    <source>
        <dbReference type="EMBL" id="TJZ95878.1"/>
    </source>
</evidence>
<dbReference type="Proteomes" id="UP000305778">
    <property type="component" value="Unassembled WGS sequence"/>
</dbReference>
<gene>
    <name evidence="1" type="ORF">FCI23_51665</name>
</gene>
<dbReference type="EMBL" id="SUMC01000172">
    <property type="protein sequence ID" value="TJZ95878.1"/>
    <property type="molecule type" value="Genomic_DNA"/>
</dbReference>
<dbReference type="OrthoDB" id="3542865at2"/>
<organism evidence="1 2">
    <name type="scientific">Actinacidiphila oryziradicis</name>
    <dbReference type="NCBI Taxonomy" id="2571141"/>
    <lineage>
        <taxon>Bacteria</taxon>
        <taxon>Bacillati</taxon>
        <taxon>Actinomycetota</taxon>
        <taxon>Actinomycetes</taxon>
        <taxon>Kitasatosporales</taxon>
        <taxon>Streptomycetaceae</taxon>
        <taxon>Actinacidiphila</taxon>
    </lineage>
</organism>
<sequence length="99" mass="11144">MIEEFTGVVDTWLRREPRLKASVIHERLAAEYGFTGHYQRVKMYVAEARPRIAAELATRDENPVHGLHRRFETLPGAQSPAGGCRAWTVWSGVALSRGP</sequence>
<evidence type="ECO:0000313" key="2">
    <source>
        <dbReference type="Proteomes" id="UP000305778"/>
    </source>
</evidence>
<comment type="caution">
    <text evidence="1">The sequence shown here is derived from an EMBL/GenBank/DDBJ whole genome shotgun (WGS) entry which is preliminary data.</text>
</comment>
<protein>
    <submittedName>
        <fullName evidence="1">Uncharacterized protein</fullName>
    </submittedName>
</protein>
<keyword evidence="2" id="KW-1185">Reference proteome</keyword>
<reference evidence="1 2" key="1">
    <citation type="submission" date="2019-04" db="EMBL/GenBank/DDBJ databases">
        <title>Streptomyces oryziradicis sp. nov., a novel actinomycete isolated from rhizosphere soil of rice (Oryza sativa L.).</title>
        <authorList>
            <person name="Li C."/>
        </authorList>
    </citation>
    <scope>NUCLEOTIDE SEQUENCE [LARGE SCALE GENOMIC DNA]</scope>
    <source>
        <strain evidence="1 2">NEAU-C40</strain>
    </source>
</reference>
<dbReference type="AlphaFoldDB" id="A0A4V5MWE3"/>
<accession>A0A4V5MWE3</accession>
<name>A0A4V5MWE3_9ACTN</name>
<proteinExistence type="predicted"/>
<dbReference type="RefSeq" id="WP_136730880.1">
    <property type="nucleotide sequence ID" value="NZ_SUMC01000172.1"/>
</dbReference>